<evidence type="ECO:0000313" key="3">
    <source>
        <dbReference type="EMBL" id="KCZ95985.1"/>
    </source>
</evidence>
<dbReference type="AlphaFoldDB" id="A0A059FZN8"/>
<feature type="domain" description="Beta-lactamase-related" evidence="2">
    <location>
        <begin position="105"/>
        <end position="391"/>
    </location>
</feature>
<reference evidence="3 4" key="1">
    <citation type="submission" date="2013-04" db="EMBL/GenBank/DDBJ databases">
        <title>Hyphomonas hirschiana VP5 Genome Sequencing.</title>
        <authorList>
            <person name="Lai Q."/>
            <person name="Shao Z."/>
        </authorList>
    </citation>
    <scope>NUCLEOTIDE SEQUENCE [LARGE SCALE GENOMIC DNA]</scope>
    <source>
        <strain evidence="3 4">VP5</strain>
    </source>
</reference>
<keyword evidence="1" id="KW-1133">Transmembrane helix</keyword>
<feature type="transmembrane region" description="Helical" evidence="1">
    <location>
        <begin position="7"/>
        <end position="29"/>
    </location>
</feature>
<dbReference type="PANTHER" id="PTHR43283">
    <property type="entry name" value="BETA-LACTAMASE-RELATED"/>
    <property type="match status" value="1"/>
</dbReference>
<dbReference type="InterPro" id="IPR050789">
    <property type="entry name" value="Diverse_Enzym_Activities"/>
</dbReference>
<comment type="caution">
    <text evidence="3">The sequence shown here is derived from an EMBL/GenBank/DDBJ whole genome shotgun (WGS) entry which is preliminary data.</text>
</comment>
<dbReference type="RefSeq" id="WP_011646079.1">
    <property type="nucleotide sequence ID" value="NZ_ARYI01000002.1"/>
</dbReference>
<dbReference type="Proteomes" id="UP000025061">
    <property type="component" value="Unassembled WGS sequence"/>
</dbReference>
<dbReference type="InterPro" id="IPR001466">
    <property type="entry name" value="Beta-lactam-related"/>
</dbReference>
<dbReference type="InterPro" id="IPR012338">
    <property type="entry name" value="Beta-lactam/transpept-like"/>
</dbReference>
<keyword evidence="4" id="KW-1185">Reference proteome</keyword>
<dbReference type="SUPFAM" id="SSF56601">
    <property type="entry name" value="beta-lactamase/transpeptidase-like"/>
    <property type="match status" value="1"/>
</dbReference>
<sequence>MSGTQKWVRRIGIVGVVLVLVLGATWTLIGPDWRALLAHPPSGRDILFWSNPQRDAAFRMMDRLPLIIESRPIPKGSATRPLPEGAPLDLSAQLDLESYLATQNTAALVILQDGKIRLERYGNAFTPEGRWTSFSVAKSLTSTLVGAAIVDGHIDSLNDPVTKYIPDLAGSPYDDVTIAQLLTMTSGVAWNEDYEDPNSDVARFDSAEPEPGKSSIVTYMRGLTRAHPPGDVWNYSTGETNLIGVLVSEATGKPLSNYLSEKIWAPYGMEQDATWLLGSDGHEISGCCIQASTRDFARFGQFILDGAMTDAGPIVPADWLPAATVKQADIGEPGYGYGFQWWTWDEGAFMADGIFGQGIFIDPARNLVIASNANWTSALGLRDGEWPARADFYRKVQAAIDAEAAE</sequence>
<evidence type="ECO:0000259" key="2">
    <source>
        <dbReference type="Pfam" id="PF00144"/>
    </source>
</evidence>
<dbReference type="PATRIC" id="fig|1280951.3.peg.897"/>
<dbReference type="Gene3D" id="3.40.710.10">
    <property type="entry name" value="DD-peptidase/beta-lactamase superfamily"/>
    <property type="match status" value="1"/>
</dbReference>
<name>A0A059FZN8_9PROT</name>
<proteinExistence type="predicted"/>
<dbReference type="PANTHER" id="PTHR43283:SF14">
    <property type="entry name" value="BLL8153 PROTEIN"/>
    <property type="match status" value="1"/>
</dbReference>
<dbReference type="EMBL" id="ARYI01000002">
    <property type="protein sequence ID" value="KCZ95985.1"/>
    <property type="molecule type" value="Genomic_DNA"/>
</dbReference>
<gene>
    <name evidence="3" type="ORF">HHI_04402</name>
</gene>
<evidence type="ECO:0000256" key="1">
    <source>
        <dbReference type="SAM" id="Phobius"/>
    </source>
</evidence>
<accession>A0A059FZN8</accession>
<dbReference type="Pfam" id="PF00144">
    <property type="entry name" value="Beta-lactamase"/>
    <property type="match status" value="1"/>
</dbReference>
<evidence type="ECO:0000313" key="4">
    <source>
        <dbReference type="Proteomes" id="UP000025061"/>
    </source>
</evidence>
<keyword evidence="1" id="KW-0472">Membrane</keyword>
<protein>
    <submittedName>
        <fullName evidence="3">Beta-lactamase</fullName>
    </submittedName>
</protein>
<organism evidence="3 4">
    <name type="scientific">Hyphomonas hirschiana VP5</name>
    <dbReference type="NCBI Taxonomy" id="1280951"/>
    <lineage>
        <taxon>Bacteria</taxon>
        <taxon>Pseudomonadati</taxon>
        <taxon>Pseudomonadota</taxon>
        <taxon>Alphaproteobacteria</taxon>
        <taxon>Hyphomonadales</taxon>
        <taxon>Hyphomonadaceae</taxon>
        <taxon>Hyphomonas</taxon>
    </lineage>
</organism>
<dbReference type="OrthoDB" id="9814204at2"/>
<keyword evidence="1" id="KW-0812">Transmembrane</keyword>